<accession>A0A1F6V3A5</accession>
<sequence length="147" mass="17053">MQIKIFRSTDYPFVDDLEGRVNGFLKEHKDAQIQIAHGDGHYDYIIGYDENNQSSNTKLPIAEILSPTEYLLFDYLHSHRGRCVEIKELFTHYKKEGGEAETDKSIRSALHRINKKLSETDYHLCNIPKQGYTIVEKGETYQAQSKK</sequence>
<dbReference type="EMBL" id="MFTJ01000060">
    <property type="protein sequence ID" value="OGI64009.1"/>
    <property type="molecule type" value="Genomic_DNA"/>
</dbReference>
<dbReference type="InterPro" id="IPR036388">
    <property type="entry name" value="WH-like_DNA-bd_sf"/>
</dbReference>
<evidence type="ECO:0000259" key="2">
    <source>
        <dbReference type="SMART" id="SM00862"/>
    </source>
</evidence>
<keyword evidence="1" id="KW-0238">DNA-binding</keyword>
<dbReference type="SMART" id="SM00862">
    <property type="entry name" value="Trans_reg_C"/>
    <property type="match status" value="1"/>
</dbReference>
<dbReference type="SUPFAM" id="SSF46894">
    <property type="entry name" value="C-terminal effector domain of the bipartite response regulators"/>
    <property type="match status" value="1"/>
</dbReference>
<feature type="domain" description="OmpR/PhoB-type" evidence="2">
    <location>
        <begin position="61"/>
        <end position="134"/>
    </location>
</feature>
<protein>
    <recommendedName>
        <fullName evidence="2">OmpR/PhoB-type domain-containing protein</fullName>
    </recommendedName>
</protein>
<dbReference type="GO" id="GO:0003677">
    <property type="term" value="F:DNA binding"/>
    <property type="evidence" value="ECO:0007669"/>
    <property type="project" value="UniProtKB-KW"/>
</dbReference>
<dbReference type="Pfam" id="PF00486">
    <property type="entry name" value="Trans_reg_C"/>
    <property type="match status" value="1"/>
</dbReference>
<dbReference type="Gene3D" id="1.10.10.10">
    <property type="entry name" value="Winged helix-like DNA-binding domain superfamily/Winged helix DNA-binding domain"/>
    <property type="match status" value="1"/>
</dbReference>
<dbReference type="InterPro" id="IPR016032">
    <property type="entry name" value="Sig_transdc_resp-reg_C-effctor"/>
</dbReference>
<evidence type="ECO:0000256" key="1">
    <source>
        <dbReference type="ARBA" id="ARBA00023125"/>
    </source>
</evidence>
<evidence type="ECO:0000313" key="4">
    <source>
        <dbReference type="Proteomes" id="UP000178700"/>
    </source>
</evidence>
<organism evidence="3 4">
    <name type="scientific">Candidatus Nomurabacteria bacterium RIFCSPHIGHO2_01_FULL_39_10</name>
    <dbReference type="NCBI Taxonomy" id="1801733"/>
    <lineage>
        <taxon>Bacteria</taxon>
        <taxon>Candidatus Nomuraibacteriota</taxon>
    </lineage>
</organism>
<evidence type="ECO:0000313" key="3">
    <source>
        <dbReference type="EMBL" id="OGI64009.1"/>
    </source>
</evidence>
<reference evidence="3 4" key="1">
    <citation type="journal article" date="2016" name="Nat. Commun.">
        <title>Thousands of microbial genomes shed light on interconnected biogeochemical processes in an aquifer system.</title>
        <authorList>
            <person name="Anantharaman K."/>
            <person name="Brown C.T."/>
            <person name="Hug L.A."/>
            <person name="Sharon I."/>
            <person name="Castelle C.J."/>
            <person name="Probst A.J."/>
            <person name="Thomas B.C."/>
            <person name="Singh A."/>
            <person name="Wilkins M.J."/>
            <person name="Karaoz U."/>
            <person name="Brodie E.L."/>
            <person name="Williams K.H."/>
            <person name="Hubbard S.S."/>
            <person name="Banfield J.F."/>
        </authorList>
    </citation>
    <scope>NUCLEOTIDE SEQUENCE [LARGE SCALE GENOMIC DNA]</scope>
</reference>
<comment type="caution">
    <text evidence="3">The sequence shown here is derived from an EMBL/GenBank/DDBJ whole genome shotgun (WGS) entry which is preliminary data.</text>
</comment>
<dbReference type="InterPro" id="IPR001867">
    <property type="entry name" value="OmpR/PhoB-type_DNA-bd"/>
</dbReference>
<dbReference type="Proteomes" id="UP000178700">
    <property type="component" value="Unassembled WGS sequence"/>
</dbReference>
<proteinExistence type="predicted"/>
<dbReference type="GO" id="GO:0000160">
    <property type="term" value="P:phosphorelay signal transduction system"/>
    <property type="evidence" value="ECO:0007669"/>
    <property type="project" value="InterPro"/>
</dbReference>
<dbReference type="GO" id="GO:0006355">
    <property type="term" value="P:regulation of DNA-templated transcription"/>
    <property type="evidence" value="ECO:0007669"/>
    <property type="project" value="InterPro"/>
</dbReference>
<dbReference type="AlphaFoldDB" id="A0A1F6V3A5"/>
<gene>
    <name evidence="3" type="ORF">A2642_00530</name>
</gene>
<name>A0A1F6V3A5_9BACT</name>